<feature type="compositionally biased region" description="Basic and acidic residues" evidence="2">
    <location>
        <begin position="110"/>
        <end position="125"/>
    </location>
</feature>
<feature type="compositionally biased region" description="Basic and acidic residues" evidence="2">
    <location>
        <begin position="318"/>
        <end position="331"/>
    </location>
</feature>
<feature type="compositionally biased region" description="Basic residues" evidence="2">
    <location>
        <begin position="214"/>
        <end position="234"/>
    </location>
</feature>
<protein>
    <submittedName>
        <fullName evidence="3">CFAP97</fullName>
    </submittedName>
</protein>
<dbReference type="InterPro" id="IPR038791">
    <property type="entry name" value="Cfap97/Hemingway"/>
</dbReference>
<dbReference type="AlphaFoldDB" id="A0A7J7KE92"/>
<evidence type="ECO:0000313" key="4">
    <source>
        <dbReference type="Proteomes" id="UP000593567"/>
    </source>
</evidence>
<reference evidence="3" key="1">
    <citation type="submission" date="2020-06" db="EMBL/GenBank/DDBJ databases">
        <title>Draft genome of Bugula neritina, a colonial animal packing powerful symbionts and potential medicines.</title>
        <authorList>
            <person name="Rayko M."/>
        </authorList>
    </citation>
    <scope>NUCLEOTIDE SEQUENCE [LARGE SCALE GENOMIC DNA]</scope>
    <source>
        <strain evidence="3">Kwan_BN1</strain>
    </source>
</reference>
<keyword evidence="4" id="KW-1185">Reference proteome</keyword>
<feature type="compositionally biased region" description="Basic and acidic residues" evidence="2">
    <location>
        <begin position="425"/>
        <end position="434"/>
    </location>
</feature>
<feature type="region of interest" description="Disordered" evidence="2">
    <location>
        <begin position="405"/>
        <end position="481"/>
    </location>
</feature>
<feature type="compositionally biased region" description="Basic and acidic residues" evidence="2">
    <location>
        <begin position="87"/>
        <end position="98"/>
    </location>
</feature>
<feature type="region of interest" description="Disordered" evidence="2">
    <location>
        <begin position="550"/>
        <end position="631"/>
    </location>
</feature>
<evidence type="ECO:0000313" key="3">
    <source>
        <dbReference type="EMBL" id="KAF6036234.1"/>
    </source>
</evidence>
<feature type="compositionally biased region" description="Polar residues" evidence="2">
    <location>
        <begin position="182"/>
        <end position="195"/>
    </location>
</feature>
<dbReference type="Proteomes" id="UP000593567">
    <property type="component" value="Unassembled WGS sequence"/>
</dbReference>
<dbReference type="PANTHER" id="PTHR23035">
    <property type="entry name" value="CILIA- AND FLAGELLA-ASSOCIATED PROTEIN 97-RELATED"/>
    <property type="match status" value="1"/>
</dbReference>
<feature type="region of interest" description="Disordered" evidence="2">
    <location>
        <begin position="1"/>
        <end position="373"/>
    </location>
</feature>
<dbReference type="InterPro" id="IPR029488">
    <property type="entry name" value="Hmw/CFAP97"/>
</dbReference>
<evidence type="ECO:0000256" key="1">
    <source>
        <dbReference type="ARBA" id="ARBA00008315"/>
    </source>
</evidence>
<dbReference type="Pfam" id="PF13879">
    <property type="entry name" value="Hmw_CFAP97"/>
    <property type="match status" value="1"/>
</dbReference>
<proteinExistence type="inferred from homology"/>
<feature type="compositionally biased region" description="Polar residues" evidence="2">
    <location>
        <begin position="565"/>
        <end position="620"/>
    </location>
</feature>
<feature type="compositionally biased region" description="Polar residues" evidence="2">
    <location>
        <begin position="405"/>
        <end position="424"/>
    </location>
</feature>
<feature type="compositionally biased region" description="Polar residues" evidence="2">
    <location>
        <begin position="70"/>
        <end position="84"/>
    </location>
</feature>
<feature type="compositionally biased region" description="Low complexity" evidence="2">
    <location>
        <begin position="340"/>
        <end position="352"/>
    </location>
</feature>
<comment type="caution">
    <text evidence="3">The sequence shown here is derived from an EMBL/GenBank/DDBJ whole genome shotgun (WGS) entry which is preliminary data.</text>
</comment>
<gene>
    <name evidence="3" type="ORF">EB796_005442</name>
</gene>
<dbReference type="PANTHER" id="PTHR23035:SF1">
    <property type="entry name" value="CILIA- AND FLAGELLA-ASSOCIATED PROTEIN 97"/>
    <property type="match status" value="1"/>
</dbReference>
<feature type="compositionally biased region" description="Basic and acidic residues" evidence="2">
    <location>
        <begin position="279"/>
        <end position="303"/>
    </location>
</feature>
<dbReference type="EMBL" id="VXIV02000759">
    <property type="protein sequence ID" value="KAF6036234.1"/>
    <property type="molecule type" value="Genomic_DNA"/>
</dbReference>
<feature type="compositionally biased region" description="Low complexity" evidence="2">
    <location>
        <begin position="53"/>
        <end position="62"/>
    </location>
</feature>
<feature type="compositionally biased region" description="Low complexity" evidence="2">
    <location>
        <begin position="127"/>
        <end position="136"/>
    </location>
</feature>
<dbReference type="OrthoDB" id="515313at2759"/>
<feature type="compositionally biased region" description="Polar residues" evidence="2">
    <location>
        <begin position="17"/>
        <end position="52"/>
    </location>
</feature>
<organism evidence="3 4">
    <name type="scientific">Bugula neritina</name>
    <name type="common">Brown bryozoan</name>
    <name type="synonym">Sertularia neritina</name>
    <dbReference type="NCBI Taxonomy" id="10212"/>
    <lineage>
        <taxon>Eukaryota</taxon>
        <taxon>Metazoa</taxon>
        <taxon>Spiralia</taxon>
        <taxon>Lophotrochozoa</taxon>
        <taxon>Bryozoa</taxon>
        <taxon>Gymnolaemata</taxon>
        <taxon>Cheilostomatida</taxon>
        <taxon>Flustrina</taxon>
        <taxon>Buguloidea</taxon>
        <taxon>Bugulidae</taxon>
        <taxon>Bugula</taxon>
    </lineage>
</organism>
<evidence type="ECO:0000256" key="2">
    <source>
        <dbReference type="SAM" id="MobiDB-lite"/>
    </source>
</evidence>
<sequence length="631" mass="70648">MSDDIDFDFFESPGRTFPNNFSTNSADNSIESATGNPNSQSQTQSEVNTYTKSNGSSNSSTRSDSRSESQLVNQSAQLRRNNNQRYHKYDSQIEKDFQTETSSRHHNRHDSHTDSDVVKRSDKSKSKSTSKTKVSSHGSRKKHCDYSEKVVVQASIPSVMHESSSSGEDSDSDFFNMALDGDNSNARCNSDSRNMSKPPLPRNAKHSDRYSVNRNKHKYHKDFKHTKTKHSKYEKKREQQLSDEEFSDSASSSEEEVRFHRRTKKDLKIDLGDLSPRSDSSETDSHRSRRTDSHRSRKTDSHRSRSRSISPDWSTGSERGRQSCRSAERPSTRRSRRRSSSSGSSISVSSLSDEGGPSHSSREVTSSQKIRFNESPDKDRLNLELLLAALLEDDKIKASSRQKALLTKSSQNASSHRANYTFTSERARTIDQENQRLLNNILAQRASRSRKDGRPSSATSSGTAQKPKSKAKPAANPPMRVTPFSVNRMREQQRIERENLALLKRLNKVKPSADVSRDKALTDYQRQLAYYCPELRTAGSGDGYGARAGAKGRPGSAVYTRPASGYNQYSRTARPASATNRPVSATNRPVSATNRPVSATNRPASATTRPLSATGRITSSVKRRPEWQTGW</sequence>
<feature type="compositionally biased region" description="Polar residues" evidence="2">
    <location>
        <begin position="307"/>
        <end position="317"/>
    </location>
</feature>
<accession>A0A7J7KE92</accession>
<name>A0A7J7KE92_BUGNE</name>
<dbReference type="GO" id="GO:0007283">
    <property type="term" value="P:spermatogenesis"/>
    <property type="evidence" value="ECO:0007669"/>
    <property type="project" value="TreeGrafter"/>
</dbReference>
<comment type="similarity">
    <text evidence="1">Belongs to the CFAP97 family.</text>
</comment>